<dbReference type="InterPro" id="IPR003593">
    <property type="entry name" value="AAA+_ATPase"/>
</dbReference>
<keyword evidence="9" id="KW-1185">Reference proteome</keyword>
<dbReference type="SUPFAM" id="SSF52540">
    <property type="entry name" value="P-loop containing nucleoside triphosphate hydrolases"/>
    <property type="match status" value="1"/>
</dbReference>
<protein>
    <submittedName>
        <fullName evidence="8">ATP-binding cassette domain-containing protein</fullName>
    </submittedName>
</protein>
<sequence>MPLVFENVTFSYRRSGRLFDRLTLSFHDPVTVVLGPNGAGKSTLLGIAATAIRPDSGRVSLDGLVPARKRELAAYRRRVSWIPQQVTAVPGLRVREQVAYCGWLKGLSRSEAWDRSIRALERVELGDLAGRASGKLSGGQQRRMAIAQALVHEASWVLMDEPTAGLDPGQRQVFRRLIAELRETAQIIVSTHQTDDLDTVFDHVVLLAHGRVHHDGGLQSFLGMAPEGTPETKRAELAYARYVGNEA</sequence>
<evidence type="ECO:0000259" key="7">
    <source>
        <dbReference type="PROSITE" id="PS50893"/>
    </source>
</evidence>
<dbReference type="GO" id="GO:0046677">
    <property type="term" value="P:response to antibiotic"/>
    <property type="evidence" value="ECO:0007669"/>
    <property type="project" value="UniProtKB-KW"/>
</dbReference>
<dbReference type="GO" id="GO:0016887">
    <property type="term" value="F:ATP hydrolysis activity"/>
    <property type="evidence" value="ECO:0007669"/>
    <property type="project" value="InterPro"/>
</dbReference>
<gene>
    <name evidence="8" type="ORF">G1H10_25095</name>
</gene>
<organism evidence="8 9">
    <name type="scientific">Phytoactinopolyspora halotolerans</name>
    <dbReference type="NCBI Taxonomy" id="1981512"/>
    <lineage>
        <taxon>Bacteria</taxon>
        <taxon>Bacillati</taxon>
        <taxon>Actinomycetota</taxon>
        <taxon>Actinomycetes</taxon>
        <taxon>Jiangellales</taxon>
        <taxon>Jiangellaceae</taxon>
        <taxon>Phytoactinopolyspora</taxon>
    </lineage>
</organism>
<dbReference type="PANTHER" id="PTHR42711">
    <property type="entry name" value="ABC TRANSPORTER ATP-BINDING PROTEIN"/>
    <property type="match status" value="1"/>
</dbReference>
<dbReference type="Gene3D" id="3.40.50.300">
    <property type="entry name" value="P-loop containing nucleotide triphosphate hydrolases"/>
    <property type="match status" value="1"/>
</dbReference>
<proteinExistence type="inferred from homology"/>
<comment type="subcellular location">
    <subcellularLocation>
        <location evidence="1">Cell membrane</location>
        <topology evidence="1">Peripheral membrane protein</topology>
    </subcellularLocation>
</comment>
<dbReference type="InterPro" id="IPR050763">
    <property type="entry name" value="ABC_transporter_ATP-binding"/>
</dbReference>
<dbReference type="SMART" id="SM00382">
    <property type="entry name" value="AAA"/>
    <property type="match status" value="1"/>
</dbReference>
<dbReference type="Pfam" id="PF00005">
    <property type="entry name" value="ABC_tran"/>
    <property type="match status" value="1"/>
</dbReference>
<dbReference type="InterPro" id="IPR027417">
    <property type="entry name" value="P-loop_NTPase"/>
</dbReference>
<evidence type="ECO:0000256" key="6">
    <source>
        <dbReference type="ARBA" id="ARBA00023251"/>
    </source>
</evidence>
<dbReference type="GO" id="GO:0005886">
    <property type="term" value="C:plasma membrane"/>
    <property type="evidence" value="ECO:0007669"/>
    <property type="project" value="UniProtKB-SubCell"/>
</dbReference>
<keyword evidence="6" id="KW-0046">Antibiotic resistance</keyword>
<dbReference type="PANTHER" id="PTHR42711:SF5">
    <property type="entry name" value="ABC TRANSPORTER ATP-BINDING PROTEIN NATA"/>
    <property type="match status" value="1"/>
</dbReference>
<dbReference type="InterPro" id="IPR017871">
    <property type="entry name" value="ABC_transporter-like_CS"/>
</dbReference>
<dbReference type="InterPro" id="IPR003439">
    <property type="entry name" value="ABC_transporter-like_ATP-bd"/>
</dbReference>
<evidence type="ECO:0000256" key="5">
    <source>
        <dbReference type="ARBA" id="ARBA00022840"/>
    </source>
</evidence>
<accession>A0A6L9SFP0</accession>
<keyword evidence="4" id="KW-0547">Nucleotide-binding</keyword>
<dbReference type="Proteomes" id="UP000475214">
    <property type="component" value="Unassembled WGS sequence"/>
</dbReference>
<reference evidence="8 9" key="1">
    <citation type="submission" date="2020-02" db="EMBL/GenBank/DDBJ databases">
        <authorList>
            <person name="Li X.-J."/>
            <person name="Han X.-M."/>
        </authorList>
    </citation>
    <scope>NUCLEOTIDE SEQUENCE [LARGE SCALE GENOMIC DNA]</scope>
    <source>
        <strain evidence="8 9">CCTCC AB 2017055</strain>
    </source>
</reference>
<evidence type="ECO:0000256" key="3">
    <source>
        <dbReference type="ARBA" id="ARBA00022448"/>
    </source>
</evidence>
<dbReference type="RefSeq" id="WP_163743117.1">
    <property type="nucleotide sequence ID" value="NZ_JAAGOA010000022.1"/>
</dbReference>
<evidence type="ECO:0000313" key="8">
    <source>
        <dbReference type="EMBL" id="NEE03448.1"/>
    </source>
</evidence>
<evidence type="ECO:0000256" key="4">
    <source>
        <dbReference type="ARBA" id="ARBA00022741"/>
    </source>
</evidence>
<comment type="similarity">
    <text evidence="2">Belongs to the ABC transporter superfamily.</text>
</comment>
<feature type="domain" description="ABC transporter" evidence="7">
    <location>
        <begin position="3"/>
        <end position="234"/>
    </location>
</feature>
<dbReference type="EMBL" id="JAAGOA010000022">
    <property type="protein sequence ID" value="NEE03448.1"/>
    <property type="molecule type" value="Genomic_DNA"/>
</dbReference>
<dbReference type="AlphaFoldDB" id="A0A6L9SFP0"/>
<evidence type="ECO:0000256" key="2">
    <source>
        <dbReference type="ARBA" id="ARBA00005417"/>
    </source>
</evidence>
<evidence type="ECO:0000256" key="1">
    <source>
        <dbReference type="ARBA" id="ARBA00004202"/>
    </source>
</evidence>
<keyword evidence="5 8" id="KW-0067">ATP-binding</keyword>
<evidence type="ECO:0000313" key="9">
    <source>
        <dbReference type="Proteomes" id="UP000475214"/>
    </source>
</evidence>
<dbReference type="PROSITE" id="PS00211">
    <property type="entry name" value="ABC_TRANSPORTER_1"/>
    <property type="match status" value="1"/>
</dbReference>
<dbReference type="GO" id="GO:0005524">
    <property type="term" value="F:ATP binding"/>
    <property type="evidence" value="ECO:0007669"/>
    <property type="project" value="UniProtKB-KW"/>
</dbReference>
<name>A0A6L9SFP0_9ACTN</name>
<dbReference type="PROSITE" id="PS50893">
    <property type="entry name" value="ABC_TRANSPORTER_2"/>
    <property type="match status" value="1"/>
</dbReference>
<comment type="caution">
    <text evidence="8">The sequence shown here is derived from an EMBL/GenBank/DDBJ whole genome shotgun (WGS) entry which is preliminary data.</text>
</comment>
<keyword evidence="3" id="KW-0813">Transport</keyword>